<evidence type="ECO:0000259" key="2">
    <source>
        <dbReference type="Pfam" id="PF11706"/>
    </source>
</evidence>
<sequence length="81" mass="8919">MRRGESSGLPDAAAERRGWSSQRSRRAPTSSTTAPPRRPPSPTRPVAPRLTWCGMDACDSRVKAAAYRARRRAPARQSTVE</sequence>
<dbReference type="Proteomes" id="UP000309992">
    <property type="component" value="Unassembled WGS sequence"/>
</dbReference>
<feature type="region of interest" description="Disordered" evidence="1">
    <location>
        <begin position="1"/>
        <end position="50"/>
    </location>
</feature>
<dbReference type="Pfam" id="PF11706">
    <property type="entry name" value="zf-CGNR"/>
    <property type="match status" value="1"/>
</dbReference>
<dbReference type="SUPFAM" id="SSF160904">
    <property type="entry name" value="Jann2411-like"/>
    <property type="match status" value="1"/>
</dbReference>
<evidence type="ECO:0000313" key="3">
    <source>
        <dbReference type="EMBL" id="TKG72723.1"/>
    </source>
</evidence>
<accession>A0ABY2SAM0</accession>
<dbReference type="InterPro" id="IPR021005">
    <property type="entry name" value="Znf_CGNR"/>
</dbReference>
<name>A0ABY2SAM0_9PSEU</name>
<comment type="caution">
    <text evidence="3">The sequence shown here is derived from an EMBL/GenBank/DDBJ whole genome shotgun (WGS) entry which is preliminary data.</text>
</comment>
<dbReference type="InterPro" id="IPR023286">
    <property type="entry name" value="ABATE_dom_sf"/>
</dbReference>
<evidence type="ECO:0000313" key="4">
    <source>
        <dbReference type="Proteomes" id="UP000309992"/>
    </source>
</evidence>
<dbReference type="EMBL" id="SWMS01000002">
    <property type="protein sequence ID" value="TKG72723.1"/>
    <property type="molecule type" value="Genomic_DNA"/>
</dbReference>
<gene>
    <name evidence="3" type="ORF">FCN18_05675</name>
</gene>
<reference evidence="3 4" key="1">
    <citation type="journal article" date="2015" name="Antonie Van Leeuwenhoek">
        <title>Prauserella endophytica sp. nov., an endophytic actinobacterium isolated from Tamarix taklamakanensis.</title>
        <authorList>
            <person name="Liu J.M."/>
            <person name="Habden X."/>
            <person name="Guo L."/>
            <person name="Tuo L."/>
            <person name="Jiang Z.K."/>
            <person name="Liu S.W."/>
            <person name="Liu X.F."/>
            <person name="Chen L."/>
            <person name="Li R.F."/>
            <person name="Zhang Y.Q."/>
            <person name="Sun C.H."/>
        </authorList>
    </citation>
    <scope>NUCLEOTIDE SEQUENCE [LARGE SCALE GENOMIC DNA]</scope>
    <source>
        <strain evidence="3 4">CGMCC 4.7182</strain>
    </source>
</reference>
<proteinExistence type="predicted"/>
<keyword evidence="4" id="KW-1185">Reference proteome</keyword>
<feature type="domain" description="Zinc finger CGNR" evidence="2">
    <location>
        <begin position="51"/>
        <end position="71"/>
    </location>
</feature>
<evidence type="ECO:0000256" key="1">
    <source>
        <dbReference type="SAM" id="MobiDB-lite"/>
    </source>
</evidence>
<organism evidence="3 4">
    <name type="scientific">Prauserella endophytica</name>
    <dbReference type="NCBI Taxonomy" id="1592324"/>
    <lineage>
        <taxon>Bacteria</taxon>
        <taxon>Bacillati</taxon>
        <taxon>Actinomycetota</taxon>
        <taxon>Actinomycetes</taxon>
        <taxon>Pseudonocardiales</taxon>
        <taxon>Pseudonocardiaceae</taxon>
        <taxon>Prauserella</taxon>
        <taxon>Prauserella coralliicola group</taxon>
    </lineage>
</organism>
<protein>
    <recommendedName>
        <fullName evidence="2">Zinc finger CGNR domain-containing protein</fullName>
    </recommendedName>
</protein>
<feature type="compositionally biased region" description="Pro residues" evidence="1">
    <location>
        <begin position="36"/>
        <end position="45"/>
    </location>
</feature>